<dbReference type="OrthoDB" id="288203at2759"/>
<dbReference type="GO" id="GO:0055085">
    <property type="term" value="P:transmembrane transport"/>
    <property type="evidence" value="ECO:0007669"/>
    <property type="project" value="InterPro"/>
</dbReference>
<keyword evidence="2 6" id="KW-0812">Transmembrane</keyword>
<feature type="transmembrane region" description="Helical" evidence="6">
    <location>
        <begin position="344"/>
        <end position="363"/>
    </location>
</feature>
<feature type="transmembrane region" description="Helical" evidence="6">
    <location>
        <begin position="491"/>
        <end position="508"/>
    </location>
</feature>
<name>A0A388KUH5_CHABU</name>
<dbReference type="PANTHER" id="PTHR11814">
    <property type="entry name" value="SULFATE TRANSPORTER"/>
    <property type="match status" value="1"/>
</dbReference>
<feature type="compositionally biased region" description="Gly residues" evidence="5">
    <location>
        <begin position="208"/>
        <end position="223"/>
    </location>
</feature>
<dbReference type="Pfam" id="PF00916">
    <property type="entry name" value="Sulfate_transp"/>
    <property type="match status" value="1"/>
</dbReference>
<feature type="transmembrane region" description="Helical" evidence="6">
    <location>
        <begin position="157"/>
        <end position="174"/>
    </location>
</feature>
<dbReference type="SUPFAM" id="SSF52091">
    <property type="entry name" value="SpoIIaa-like"/>
    <property type="match status" value="1"/>
</dbReference>
<gene>
    <name evidence="8" type="ORF">CBR_g17056</name>
</gene>
<dbReference type="InterPro" id="IPR002645">
    <property type="entry name" value="STAS_dom"/>
</dbReference>
<dbReference type="InterPro" id="IPR036513">
    <property type="entry name" value="STAS_dom_sf"/>
</dbReference>
<dbReference type="Pfam" id="PF01740">
    <property type="entry name" value="STAS"/>
    <property type="match status" value="1"/>
</dbReference>
<dbReference type="EMBL" id="BFEA01000188">
    <property type="protein sequence ID" value="GBG73715.1"/>
    <property type="molecule type" value="Genomic_DNA"/>
</dbReference>
<evidence type="ECO:0000256" key="3">
    <source>
        <dbReference type="ARBA" id="ARBA00022989"/>
    </source>
</evidence>
<dbReference type="Gene3D" id="3.30.750.24">
    <property type="entry name" value="STAS domain"/>
    <property type="match status" value="1"/>
</dbReference>
<evidence type="ECO:0000256" key="4">
    <source>
        <dbReference type="ARBA" id="ARBA00023136"/>
    </source>
</evidence>
<dbReference type="PROSITE" id="PS50801">
    <property type="entry name" value="STAS"/>
    <property type="match status" value="1"/>
</dbReference>
<feature type="compositionally biased region" description="Basic and acidic residues" evidence="5">
    <location>
        <begin position="798"/>
        <end position="807"/>
    </location>
</feature>
<dbReference type="AlphaFoldDB" id="A0A388KUH5"/>
<keyword evidence="3 6" id="KW-1133">Transmembrane helix</keyword>
<feature type="transmembrane region" description="Helical" evidence="6">
    <location>
        <begin position="235"/>
        <end position="256"/>
    </location>
</feature>
<feature type="transmembrane region" description="Helical" evidence="6">
    <location>
        <begin position="462"/>
        <end position="484"/>
    </location>
</feature>
<evidence type="ECO:0000313" key="9">
    <source>
        <dbReference type="Proteomes" id="UP000265515"/>
    </source>
</evidence>
<organism evidence="8 9">
    <name type="scientific">Chara braunii</name>
    <name type="common">Braun's stonewort</name>
    <dbReference type="NCBI Taxonomy" id="69332"/>
    <lineage>
        <taxon>Eukaryota</taxon>
        <taxon>Viridiplantae</taxon>
        <taxon>Streptophyta</taxon>
        <taxon>Charophyceae</taxon>
        <taxon>Charales</taxon>
        <taxon>Characeae</taxon>
        <taxon>Chara</taxon>
    </lineage>
</organism>
<keyword evidence="4 6" id="KW-0472">Membrane</keyword>
<feature type="transmembrane region" description="Helical" evidence="6">
    <location>
        <begin position="268"/>
        <end position="286"/>
    </location>
</feature>
<evidence type="ECO:0000256" key="5">
    <source>
        <dbReference type="SAM" id="MobiDB-lite"/>
    </source>
</evidence>
<proteinExistence type="predicted"/>
<dbReference type="Proteomes" id="UP000265515">
    <property type="component" value="Unassembled WGS sequence"/>
</dbReference>
<evidence type="ECO:0000256" key="2">
    <source>
        <dbReference type="ARBA" id="ARBA00022692"/>
    </source>
</evidence>
<evidence type="ECO:0000313" key="8">
    <source>
        <dbReference type="EMBL" id="GBG73715.1"/>
    </source>
</evidence>
<feature type="compositionally biased region" description="Basic and acidic residues" evidence="5">
    <location>
        <begin position="911"/>
        <end position="924"/>
    </location>
</feature>
<dbReference type="InterPro" id="IPR001902">
    <property type="entry name" value="SLC26A/SulP_fam"/>
</dbReference>
<dbReference type="CDD" id="cd07042">
    <property type="entry name" value="STAS_SulP_like_sulfate_transporter"/>
    <property type="match status" value="1"/>
</dbReference>
<feature type="region of interest" description="Disordered" evidence="5">
    <location>
        <begin position="781"/>
        <end position="839"/>
    </location>
</feature>
<feature type="region of interest" description="Disordered" evidence="5">
    <location>
        <begin position="904"/>
        <end position="938"/>
    </location>
</feature>
<evidence type="ECO:0000259" key="7">
    <source>
        <dbReference type="PROSITE" id="PS50801"/>
    </source>
</evidence>
<comment type="caution">
    <text evidence="8">The sequence shown here is derived from an EMBL/GenBank/DDBJ whole genome shotgun (WGS) entry which is preliminary data.</text>
</comment>
<reference evidence="8 9" key="1">
    <citation type="journal article" date="2018" name="Cell">
        <title>The Chara Genome: Secondary Complexity and Implications for Plant Terrestrialization.</title>
        <authorList>
            <person name="Nishiyama T."/>
            <person name="Sakayama H."/>
            <person name="Vries J.D."/>
            <person name="Buschmann H."/>
            <person name="Saint-Marcoux D."/>
            <person name="Ullrich K.K."/>
            <person name="Haas F.B."/>
            <person name="Vanderstraeten L."/>
            <person name="Becker D."/>
            <person name="Lang D."/>
            <person name="Vosolsobe S."/>
            <person name="Rombauts S."/>
            <person name="Wilhelmsson P.K.I."/>
            <person name="Janitza P."/>
            <person name="Kern R."/>
            <person name="Heyl A."/>
            <person name="Rumpler F."/>
            <person name="Villalobos L.I.A.C."/>
            <person name="Clay J.M."/>
            <person name="Skokan R."/>
            <person name="Toyoda A."/>
            <person name="Suzuki Y."/>
            <person name="Kagoshima H."/>
            <person name="Schijlen E."/>
            <person name="Tajeshwar N."/>
            <person name="Catarino B."/>
            <person name="Hetherington A.J."/>
            <person name="Saltykova A."/>
            <person name="Bonnot C."/>
            <person name="Breuninger H."/>
            <person name="Symeonidi A."/>
            <person name="Radhakrishnan G.V."/>
            <person name="Van Nieuwerburgh F."/>
            <person name="Deforce D."/>
            <person name="Chang C."/>
            <person name="Karol K.G."/>
            <person name="Hedrich R."/>
            <person name="Ulvskov P."/>
            <person name="Glockner G."/>
            <person name="Delwiche C.F."/>
            <person name="Petrasek J."/>
            <person name="Van de Peer Y."/>
            <person name="Friml J."/>
            <person name="Beilby M."/>
            <person name="Dolan L."/>
            <person name="Kohara Y."/>
            <person name="Sugano S."/>
            <person name="Fujiyama A."/>
            <person name="Delaux P.-M."/>
            <person name="Quint M."/>
            <person name="TheiBen G."/>
            <person name="Hagemann M."/>
            <person name="Harholt J."/>
            <person name="Dunand C."/>
            <person name="Zachgo S."/>
            <person name="Langdale J."/>
            <person name="Maumus F."/>
            <person name="Straeten D.V.D."/>
            <person name="Gould S.B."/>
            <person name="Rensing S.A."/>
        </authorList>
    </citation>
    <scope>NUCLEOTIDE SEQUENCE [LARGE SCALE GENOMIC DNA]</scope>
    <source>
        <strain evidence="8 9">S276</strain>
    </source>
</reference>
<dbReference type="Gramene" id="GBG73715">
    <property type="protein sequence ID" value="GBG73715"/>
    <property type="gene ID" value="CBR_g17056"/>
</dbReference>
<feature type="transmembrane region" description="Helical" evidence="6">
    <location>
        <begin position="528"/>
        <end position="555"/>
    </location>
</feature>
<protein>
    <recommendedName>
        <fullName evidence="7">STAS domain-containing protein</fullName>
    </recommendedName>
</protein>
<sequence length="938" mass="102114">MADEHHLVYQEDGLDSPLLKNHLTHLKVSKNYWNLDWTAGCPGEDKDKDKDKDRLSADSRLGCLNVRGDAESSSSYYNNVCSRTYAELPFDVFGDYRGKSASESAQIFVNKTFPCVKWLRKYNLSRDLWSDVTAGLSVGFMAIPEGMAYARIAGLRTIYGLYASFVPIFAYAIFGSSKHLAVGPVALVSLLVAESLKGMVPEPARNEGGSGDGGGGGGGGGDGAGRGGEDYEMEYARLAVLLALLVGVVQASAGILRLGTLVRFLSHSVVSGFASGAAIIIALSQAKNILGCNLPKSSQVHIILFNIWNNIHMAHIPTLLTGVSVLLFLLFTKLIQNLHKSLRFLRIVAPLVVTIGGTLFIRFTNNCYGMKTVGDLPEGLPPFSIDYEWKDVQQLFLPAVVVAGVGFMESIAIAKALAGKNGYEISASHELVGIGFANIVGSMFGAYPVAGSVSRSAVSDDTGARTGLAGMVTGLLVLVSLLFLTTLFEDLPFCVLAAIVISAVLKLIDFSEILYLYRVNRRDCIVWLLAFVGVVFFSVEVGVAVAVVISLGFILHETANPHTAVLGRLPGTTVYRNVEQYPDAKCNRGIVIVRIDAPIFFANIPFLKDCLQRYELHAVTALRKTQHSAGQSDPSVRDTQTSWDMESCLPEDEQVHLRAMAALHKKQHSAGQSDPSIRETQTSWDMESCLPANEQVRYVVLEMTPVTMIDSDGCKALTELYHQYKVRGVTLAICNPNRAVMSAFFRAKLTSLIGRQWFFVHAHEAVLACLEDKRSRFGCSGTQKRELGEEENQLPRPDASDPAKEGYQRLLPGPPPVSSGSNAERDSPRLSATKVRLPLPSIKTHMKGPAITPTIFLSASEVFQSPHVFQQEVGVADDLSEERVKDHPQPPQVTYCPFCSARQVHPAAASDRQEETGSDRDHGGSDQGVLDPYRVRLS</sequence>
<evidence type="ECO:0000256" key="6">
    <source>
        <dbReference type="SAM" id="Phobius"/>
    </source>
</evidence>
<feature type="transmembrane region" description="Helical" evidence="6">
    <location>
        <begin position="314"/>
        <end position="332"/>
    </location>
</feature>
<dbReference type="GO" id="GO:0016020">
    <property type="term" value="C:membrane"/>
    <property type="evidence" value="ECO:0007669"/>
    <property type="project" value="UniProtKB-SubCell"/>
</dbReference>
<dbReference type="InterPro" id="IPR011547">
    <property type="entry name" value="SLC26A/SulP_dom"/>
</dbReference>
<dbReference type="NCBIfam" id="TIGR00815">
    <property type="entry name" value="sulP"/>
    <property type="match status" value="1"/>
</dbReference>
<dbReference type="STRING" id="69332.A0A388KUH5"/>
<keyword evidence="9" id="KW-1185">Reference proteome</keyword>
<feature type="region of interest" description="Disordered" evidence="5">
    <location>
        <begin position="203"/>
        <end position="223"/>
    </location>
</feature>
<feature type="domain" description="STAS" evidence="7">
    <location>
        <begin position="580"/>
        <end position="769"/>
    </location>
</feature>
<comment type="subcellular location">
    <subcellularLocation>
        <location evidence="1">Membrane</location>
        <topology evidence="1">Multi-pass membrane protein</topology>
    </subcellularLocation>
</comment>
<feature type="transmembrane region" description="Helical" evidence="6">
    <location>
        <begin position="430"/>
        <end position="450"/>
    </location>
</feature>
<accession>A0A388KUH5</accession>
<evidence type="ECO:0000256" key="1">
    <source>
        <dbReference type="ARBA" id="ARBA00004141"/>
    </source>
</evidence>